<dbReference type="CDD" id="cd04606">
    <property type="entry name" value="CBS_pair_Mg_transporter"/>
    <property type="match status" value="1"/>
</dbReference>
<sequence length="276" mass="32110">MNLTIKNWEEYTYYLTIYLKESPSQFLVDFEQLPLHYQLKYFKELTRERRQLFYGIVPSELVSQIFGKLSIEHQAIIVEELDKELRSEMFKQLRTDEFVTLLEQVSPEERESFYTLLPEKKRAQLEEILSYDEDSVGSIMTTEFVSISENATADEALQHIRNVAKDAESIYYLFVVNDDNKLMGVLSLRELLVIKDGATPLHSVMKKQVIALHPHVHQQLAVEAIFEHDLLLLPVVSMTNELIGIITVDDIVDVNEESKKQTKSRFSFTRLFSALL</sequence>
<evidence type="ECO:0000259" key="2">
    <source>
        <dbReference type="PROSITE" id="PS51371"/>
    </source>
</evidence>
<dbReference type="Proteomes" id="UP000622653">
    <property type="component" value="Unassembled WGS sequence"/>
</dbReference>
<dbReference type="InterPro" id="IPR006669">
    <property type="entry name" value="MgtE_transporter"/>
</dbReference>
<dbReference type="RefSeq" id="WP_194561226.1">
    <property type="nucleotide sequence ID" value="NZ_JADKPV010000001.1"/>
</dbReference>
<dbReference type="SUPFAM" id="SSF54631">
    <property type="entry name" value="CBS-domain pair"/>
    <property type="match status" value="1"/>
</dbReference>
<dbReference type="PROSITE" id="PS51371">
    <property type="entry name" value="CBS"/>
    <property type="match status" value="2"/>
</dbReference>
<dbReference type="InterPro" id="IPR000644">
    <property type="entry name" value="CBS_dom"/>
</dbReference>
<dbReference type="Gene3D" id="3.10.580.10">
    <property type="entry name" value="CBS-domain"/>
    <property type="match status" value="1"/>
</dbReference>
<name>A0A8J7KD84_9BACL</name>
<comment type="caution">
    <text evidence="3">The sequence shown here is derived from an EMBL/GenBank/DDBJ whole genome shotgun (WGS) entry which is preliminary data.</text>
</comment>
<dbReference type="PANTHER" id="PTHR43773">
    <property type="entry name" value="MAGNESIUM TRANSPORTER MGTE"/>
    <property type="match status" value="1"/>
</dbReference>
<dbReference type="InterPro" id="IPR038076">
    <property type="entry name" value="MgtE_N_sf"/>
</dbReference>
<gene>
    <name evidence="3" type="ORF">IRY55_00055</name>
</gene>
<evidence type="ECO:0000313" key="4">
    <source>
        <dbReference type="Proteomes" id="UP000622653"/>
    </source>
</evidence>
<evidence type="ECO:0000313" key="3">
    <source>
        <dbReference type="EMBL" id="MBF4499736.1"/>
    </source>
</evidence>
<evidence type="ECO:0000256" key="1">
    <source>
        <dbReference type="PROSITE-ProRule" id="PRU00703"/>
    </source>
</evidence>
<keyword evidence="1" id="KW-0129">CBS domain</keyword>
<dbReference type="EMBL" id="JADKPV010000001">
    <property type="protein sequence ID" value="MBF4499736.1"/>
    <property type="molecule type" value="Genomic_DNA"/>
</dbReference>
<keyword evidence="4" id="KW-1185">Reference proteome</keyword>
<reference evidence="3" key="1">
    <citation type="submission" date="2020-11" db="EMBL/GenBank/DDBJ databases">
        <title>Multidrug resistant novel bacterium Savagea serpentis sp. nov., isolated from the scats of a vine snake (Ahaetulla nasuta).</title>
        <authorList>
            <person name="Venkata Ramana V."/>
            <person name="Vikas Patil S."/>
            <person name="Yogita Lugani V."/>
        </authorList>
    </citation>
    <scope>NUCLEOTIDE SEQUENCE</scope>
    <source>
        <strain evidence="3">SN6</strain>
    </source>
</reference>
<dbReference type="AlphaFoldDB" id="A0A8J7KD84"/>
<accession>A0A8J7KD84</accession>
<dbReference type="Pfam" id="PF00571">
    <property type="entry name" value="CBS"/>
    <property type="match status" value="2"/>
</dbReference>
<dbReference type="Gene3D" id="1.25.60.10">
    <property type="entry name" value="MgtE N-terminal domain-like"/>
    <property type="match status" value="1"/>
</dbReference>
<dbReference type="PANTHER" id="PTHR43773:SF1">
    <property type="entry name" value="MAGNESIUM TRANSPORTER MGTE"/>
    <property type="match status" value="1"/>
</dbReference>
<dbReference type="Pfam" id="PF03448">
    <property type="entry name" value="MgtE_N"/>
    <property type="match status" value="1"/>
</dbReference>
<proteinExistence type="predicted"/>
<dbReference type="InterPro" id="IPR046342">
    <property type="entry name" value="CBS_dom_sf"/>
</dbReference>
<dbReference type="SMART" id="SM00924">
    <property type="entry name" value="MgtE_N"/>
    <property type="match status" value="1"/>
</dbReference>
<feature type="domain" description="CBS" evidence="2">
    <location>
        <begin position="140"/>
        <end position="204"/>
    </location>
</feature>
<dbReference type="GO" id="GO:0015095">
    <property type="term" value="F:magnesium ion transmembrane transporter activity"/>
    <property type="evidence" value="ECO:0007669"/>
    <property type="project" value="InterPro"/>
</dbReference>
<organism evidence="3 4">
    <name type="scientific">Savagea serpentis</name>
    <dbReference type="NCBI Taxonomy" id="2785297"/>
    <lineage>
        <taxon>Bacteria</taxon>
        <taxon>Bacillati</taxon>
        <taxon>Bacillota</taxon>
        <taxon>Bacilli</taxon>
        <taxon>Bacillales</taxon>
        <taxon>Caryophanaceae</taxon>
        <taxon>Savagea</taxon>
    </lineage>
</organism>
<dbReference type="InterPro" id="IPR006668">
    <property type="entry name" value="Mg_transptr_MgtE_intracell_dom"/>
</dbReference>
<dbReference type="GO" id="GO:0016020">
    <property type="term" value="C:membrane"/>
    <property type="evidence" value="ECO:0007669"/>
    <property type="project" value="InterPro"/>
</dbReference>
<dbReference type="SUPFAM" id="SSF158791">
    <property type="entry name" value="MgtE N-terminal domain-like"/>
    <property type="match status" value="1"/>
</dbReference>
<feature type="domain" description="CBS" evidence="2">
    <location>
        <begin position="205"/>
        <end position="261"/>
    </location>
</feature>
<protein>
    <submittedName>
        <fullName evidence="3">Magnesium transporter</fullName>
    </submittedName>
</protein>
<dbReference type="SMART" id="SM00116">
    <property type="entry name" value="CBS"/>
    <property type="match status" value="2"/>
</dbReference>